<evidence type="ECO:0000313" key="2">
    <source>
        <dbReference type="EMBL" id="KAH7969822.1"/>
    </source>
</evidence>
<dbReference type="AlphaFoldDB" id="A0A9D4QAS6"/>
<organism evidence="2 3">
    <name type="scientific">Rhipicephalus sanguineus</name>
    <name type="common">Brown dog tick</name>
    <name type="synonym">Ixodes sanguineus</name>
    <dbReference type="NCBI Taxonomy" id="34632"/>
    <lineage>
        <taxon>Eukaryota</taxon>
        <taxon>Metazoa</taxon>
        <taxon>Ecdysozoa</taxon>
        <taxon>Arthropoda</taxon>
        <taxon>Chelicerata</taxon>
        <taxon>Arachnida</taxon>
        <taxon>Acari</taxon>
        <taxon>Parasitiformes</taxon>
        <taxon>Ixodida</taxon>
        <taxon>Ixodoidea</taxon>
        <taxon>Ixodidae</taxon>
        <taxon>Rhipicephalinae</taxon>
        <taxon>Rhipicephalus</taxon>
        <taxon>Rhipicephalus</taxon>
    </lineage>
</organism>
<reference evidence="2" key="2">
    <citation type="submission" date="2021-09" db="EMBL/GenBank/DDBJ databases">
        <authorList>
            <person name="Jia N."/>
            <person name="Wang J."/>
            <person name="Shi W."/>
            <person name="Du L."/>
            <person name="Sun Y."/>
            <person name="Zhan W."/>
            <person name="Jiang J."/>
            <person name="Wang Q."/>
            <person name="Zhang B."/>
            <person name="Ji P."/>
            <person name="Sakyi L.B."/>
            <person name="Cui X."/>
            <person name="Yuan T."/>
            <person name="Jiang B."/>
            <person name="Yang W."/>
            <person name="Lam T.T.-Y."/>
            <person name="Chang Q."/>
            <person name="Ding S."/>
            <person name="Wang X."/>
            <person name="Zhu J."/>
            <person name="Ruan X."/>
            <person name="Zhao L."/>
            <person name="Wei J."/>
            <person name="Que T."/>
            <person name="Du C."/>
            <person name="Cheng J."/>
            <person name="Dai P."/>
            <person name="Han X."/>
            <person name="Huang E."/>
            <person name="Gao Y."/>
            <person name="Liu J."/>
            <person name="Shao H."/>
            <person name="Ye R."/>
            <person name="Li L."/>
            <person name="Wei W."/>
            <person name="Wang X."/>
            <person name="Wang C."/>
            <person name="Huo Q."/>
            <person name="Li W."/>
            <person name="Guo W."/>
            <person name="Chen H."/>
            <person name="Chen S."/>
            <person name="Zhou L."/>
            <person name="Zhou L."/>
            <person name="Ni X."/>
            <person name="Tian J."/>
            <person name="Zhou Y."/>
            <person name="Sheng Y."/>
            <person name="Liu T."/>
            <person name="Pan Y."/>
            <person name="Xia L."/>
            <person name="Li J."/>
            <person name="Zhao F."/>
            <person name="Cao W."/>
        </authorList>
    </citation>
    <scope>NUCLEOTIDE SEQUENCE</scope>
    <source>
        <strain evidence="2">Rsan-2018</strain>
        <tissue evidence="2">Larvae</tissue>
    </source>
</reference>
<feature type="compositionally biased region" description="Low complexity" evidence="1">
    <location>
        <begin position="60"/>
        <end position="72"/>
    </location>
</feature>
<proteinExistence type="predicted"/>
<reference evidence="2" key="1">
    <citation type="journal article" date="2020" name="Cell">
        <title>Large-Scale Comparative Analyses of Tick Genomes Elucidate Their Genetic Diversity and Vector Capacities.</title>
        <authorList>
            <consortium name="Tick Genome and Microbiome Consortium (TIGMIC)"/>
            <person name="Jia N."/>
            <person name="Wang J."/>
            <person name="Shi W."/>
            <person name="Du L."/>
            <person name="Sun Y."/>
            <person name="Zhan W."/>
            <person name="Jiang J.F."/>
            <person name="Wang Q."/>
            <person name="Zhang B."/>
            <person name="Ji P."/>
            <person name="Bell-Sakyi L."/>
            <person name="Cui X.M."/>
            <person name="Yuan T.T."/>
            <person name="Jiang B.G."/>
            <person name="Yang W.F."/>
            <person name="Lam T.T."/>
            <person name="Chang Q.C."/>
            <person name="Ding S.J."/>
            <person name="Wang X.J."/>
            <person name="Zhu J.G."/>
            <person name="Ruan X.D."/>
            <person name="Zhao L."/>
            <person name="Wei J.T."/>
            <person name="Ye R.Z."/>
            <person name="Que T.C."/>
            <person name="Du C.H."/>
            <person name="Zhou Y.H."/>
            <person name="Cheng J.X."/>
            <person name="Dai P.F."/>
            <person name="Guo W.B."/>
            <person name="Han X.H."/>
            <person name="Huang E.J."/>
            <person name="Li L.F."/>
            <person name="Wei W."/>
            <person name="Gao Y.C."/>
            <person name="Liu J.Z."/>
            <person name="Shao H.Z."/>
            <person name="Wang X."/>
            <person name="Wang C.C."/>
            <person name="Yang T.C."/>
            <person name="Huo Q.B."/>
            <person name="Li W."/>
            <person name="Chen H.Y."/>
            <person name="Chen S.E."/>
            <person name="Zhou L.G."/>
            <person name="Ni X.B."/>
            <person name="Tian J.H."/>
            <person name="Sheng Y."/>
            <person name="Liu T."/>
            <person name="Pan Y.S."/>
            <person name="Xia L.Y."/>
            <person name="Li J."/>
            <person name="Zhao F."/>
            <person name="Cao W.C."/>
        </authorList>
    </citation>
    <scope>NUCLEOTIDE SEQUENCE</scope>
    <source>
        <strain evidence="2">Rsan-2018</strain>
    </source>
</reference>
<gene>
    <name evidence="2" type="ORF">HPB52_022002</name>
</gene>
<protein>
    <submittedName>
        <fullName evidence="2">Uncharacterized protein</fullName>
    </submittedName>
</protein>
<dbReference type="EMBL" id="JABSTV010001248">
    <property type="protein sequence ID" value="KAH7969822.1"/>
    <property type="molecule type" value="Genomic_DNA"/>
</dbReference>
<keyword evidence="3" id="KW-1185">Reference proteome</keyword>
<name>A0A9D4QAS6_RHISA</name>
<comment type="caution">
    <text evidence="2">The sequence shown here is derived from an EMBL/GenBank/DDBJ whole genome shotgun (WGS) entry which is preliminary data.</text>
</comment>
<feature type="region of interest" description="Disordered" evidence="1">
    <location>
        <begin position="60"/>
        <end position="102"/>
    </location>
</feature>
<dbReference type="Proteomes" id="UP000821837">
    <property type="component" value="Unassembled WGS sequence"/>
</dbReference>
<evidence type="ECO:0000256" key="1">
    <source>
        <dbReference type="SAM" id="MobiDB-lite"/>
    </source>
</evidence>
<sequence length="102" mass="11222">MAAPNQVTGYDPESLRIVSMDTIQTEAPMPTEEEYLQDMLRVWRGKNSAVASRDAGALAAKQQAASRSQHAQGKSAPSVASQRAKQLQWRPKNTPRIEKTIS</sequence>
<evidence type="ECO:0000313" key="3">
    <source>
        <dbReference type="Proteomes" id="UP000821837"/>
    </source>
</evidence>
<accession>A0A9D4QAS6</accession>